<name>A0A384J915_BOTFB</name>
<dbReference type="AlphaFoldDB" id="A0A384J915"/>
<protein>
    <submittedName>
        <fullName evidence="1">Uncharacterized protein</fullName>
    </submittedName>
</protein>
<dbReference type="VEuPathDB" id="FungiDB:Bcin02g04180"/>
<dbReference type="RefSeq" id="XP_024547063.1">
    <property type="nucleotide sequence ID" value="XM_024691293.1"/>
</dbReference>
<keyword evidence="2" id="KW-1185">Reference proteome</keyword>
<dbReference type="EMBL" id="CP009806">
    <property type="protein sequence ID" value="ATZ47096.1"/>
    <property type="molecule type" value="Genomic_DNA"/>
</dbReference>
<reference evidence="1 2" key="3">
    <citation type="journal article" date="2017" name="Mol. Plant Pathol.">
        <title>A gapless genome sequence of the fungus Botrytis cinerea.</title>
        <authorList>
            <person name="Van Kan J.A."/>
            <person name="Stassen J.H."/>
            <person name="Mosbach A."/>
            <person name="Van Der Lee T.A."/>
            <person name="Faino L."/>
            <person name="Farmer A.D."/>
            <person name="Papasotiriou D.G."/>
            <person name="Zhou S."/>
            <person name="Seidl M.F."/>
            <person name="Cottam E."/>
            <person name="Edel D."/>
            <person name="Hahn M."/>
            <person name="Schwartz D.C."/>
            <person name="Dietrich R.A."/>
            <person name="Widdison S."/>
            <person name="Scalliet G."/>
        </authorList>
    </citation>
    <scope>NUCLEOTIDE SEQUENCE [LARGE SCALE GENOMIC DNA]</scope>
    <source>
        <strain evidence="1 2">B05.10</strain>
    </source>
</reference>
<organism evidence="1 2">
    <name type="scientific">Botryotinia fuckeliana (strain B05.10)</name>
    <name type="common">Noble rot fungus</name>
    <name type="synonym">Botrytis cinerea</name>
    <dbReference type="NCBI Taxonomy" id="332648"/>
    <lineage>
        <taxon>Eukaryota</taxon>
        <taxon>Fungi</taxon>
        <taxon>Dikarya</taxon>
        <taxon>Ascomycota</taxon>
        <taxon>Pezizomycotina</taxon>
        <taxon>Leotiomycetes</taxon>
        <taxon>Helotiales</taxon>
        <taxon>Sclerotiniaceae</taxon>
        <taxon>Botrytis</taxon>
    </lineage>
</organism>
<dbReference type="GeneID" id="5434278"/>
<accession>A0A384J915</accession>
<reference evidence="1 2" key="1">
    <citation type="journal article" date="2011" name="PLoS Genet.">
        <title>Genomic analysis of the necrotrophic fungal pathogens Sclerotinia sclerotiorum and Botrytis cinerea.</title>
        <authorList>
            <person name="Amselem J."/>
            <person name="Cuomo C.A."/>
            <person name="van Kan J.A."/>
            <person name="Viaud M."/>
            <person name="Benito E.P."/>
            <person name="Couloux A."/>
            <person name="Coutinho P.M."/>
            <person name="de Vries R.P."/>
            <person name="Dyer P.S."/>
            <person name="Fillinger S."/>
            <person name="Fournier E."/>
            <person name="Gout L."/>
            <person name="Hahn M."/>
            <person name="Kohn L."/>
            <person name="Lapalu N."/>
            <person name="Plummer K.M."/>
            <person name="Pradier J.M."/>
            <person name="Quevillon E."/>
            <person name="Sharon A."/>
            <person name="Simon A."/>
            <person name="ten Have A."/>
            <person name="Tudzynski B."/>
            <person name="Tudzynski P."/>
            <person name="Wincker P."/>
            <person name="Andrew M."/>
            <person name="Anthouard V."/>
            <person name="Beever R.E."/>
            <person name="Beffa R."/>
            <person name="Benoit I."/>
            <person name="Bouzid O."/>
            <person name="Brault B."/>
            <person name="Chen Z."/>
            <person name="Choquer M."/>
            <person name="Collemare J."/>
            <person name="Cotton P."/>
            <person name="Danchin E.G."/>
            <person name="Da Silva C."/>
            <person name="Gautier A."/>
            <person name="Giraud C."/>
            <person name="Giraud T."/>
            <person name="Gonzalez C."/>
            <person name="Grossetete S."/>
            <person name="Guldener U."/>
            <person name="Henrissat B."/>
            <person name="Howlett B.J."/>
            <person name="Kodira C."/>
            <person name="Kretschmer M."/>
            <person name="Lappartient A."/>
            <person name="Leroch M."/>
            <person name="Levis C."/>
            <person name="Mauceli E."/>
            <person name="Neuveglise C."/>
            <person name="Oeser B."/>
            <person name="Pearson M."/>
            <person name="Poulain J."/>
            <person name="Poussereau N."/>
            <person name="Quesneville H."/>
            <person name="Rascle C."/>
            <person name="Schumacher J."/>
            <person name="Segurens B."/>
            <person name="Sexton A."/>
            <person name="Silva E."/>
            <person name="Sirven C."/>
            <person name="Soanes D.M."/>
            <person name="Talbot N.J."/>
            <person name="Templeton M."/>
            <person name="Yandava C."/>
            <person name="Yarden O."/>
            <person name="Zeng Q."/>
            <person name="Rollins J.A."/>
            <person name="Lebrun M.H."/>
            <person name="Dickman M."/>
        </authorList>
    </citation>
    <scope>NUCLEOTIDE SEQUENCE [LARGE SCALE GENOMIC DNA]</scope>
    <source>
        <strain evidence="1 2">B05.10</strain>
    </source>
</reference>
<reference evidence="1 2" key="2">
    <citation type="journal article" date="2012" name="Eukaryot. Cell">
        <title>Genome update of Botrytis cinerea strains B05.10 and T4.</title>
        <authorList>
            <person name="Staats M."/>
            <person name="van Kan J.A."/>
        </authorList>
    </citation>
    <scope>NUCLEOTIDE SEQUENCE [LARGE SCALE GENOMIC DNA]</scope>
    <source>
        <strain evidence="1 2">B05.10</strain>
    </source>
</reference>
<dbReference type="Proteomes" id="UP000001798">
    <property type="component" value="Chromosome 2"/>
</dbReference>
<proteinExistence type="predicted"/>
<sequence>MSLTPAQIEARELLAPIKFHQIFKLPATEKHAELKVSYAVAGPSDENAPTILFVVGMLGIRWLAFSFDHVAMEEGVRMIFIDRVQGNINLCEYVARLLKTPSFPI</sequence>
<evidence type="ECO:0000313" key="1">
    <source>
        <dbReference type="EMBL" id="ATZ47096.1"/>
    </source>
</evidence>
<evidence type="ECO:0000313" key="2">
    <source>
        <dbReference type="Proteomes" id="UP000001798"/>
    </source>
</evidence>
<dbReference type="OrthoDB" id="294702at2759"/>
<gene>
    <name evidence="1" type="ORF">BCIN_02g04180</name>
</gene>